<dbReference type="InterPro" id="IPR000683">
    <property type="entry name" value="Gfo/Idh/MocA-like_OxRdtase_N"/>
</dbReference>
<reference evidence="2" key="2">
    <citation type="submission" date="2020-09" db="EMBL/GenBank/DDBJ databases">
        <authorList>
            <person name="Sun Q."/>
            <person name="Ohkuma M."/>
        </authorList>
    </citation>
    <scope>NUCLEOTIDE SEQUENCE</scope>
    <source>
        <strain evidence="2">JCM 19831</strain>
    </source>
</reference>
<gene>
    <name evidence="2" type="ORF">GCM10007977_042110</name>
</gene>
<comment type="caution">
    <text evidence="2">The sequence shown here is derived from an EMBL/GenBank/DDBJ whole genome shotgun (WGS) entry which is preliminary data.</text>
</comment>
<dbReference type="AlphaFoldDB" id="A0A917TT59"/>
<reference evidence="2" key="1">
    <citation type="journal article" date="2014" name="Int. J. Syst. Evol. Microbiol.">
        <title>Complete genome sequence of Corynebacterium casei LMG S-19264T (=DSM 44701T), isolated from a smear-ripened cheese.</title>
        <authorList>
            <consortium name="US DOE Joint Genome Institute (JGI-PGF)"/>
            <person name="Walter F."/>
            <person name="Albersmeier A."/>
            <person name="Kalinowski J."/>
            <person name="Ruckert C."/>
        </authorList>
    </citation>
    <scope>NUCLEOTIDE SEQUENCE</scope>
    <source>
        <strain evidence="2">JCM 19831</strain>
    </source>
</reference>
<dbReference type="PANTHER" id="PTHR43377">
    <property type="entry name" value="BILIVERDIN REDUCTASE A"/>
    <property type="match status" value="1"/>
</dbReference>
<proteinExistence type="predicted"/>
<organism evidence="2 3">
    <name type="scientific">Dactylosporangium sucinum</name>
    <dbReference type="NCBI Taxonomy" id="1424081"/>
    <lineage>
        <taxon>Bacteria</taxon>
        <taxon>Bacillati</taxon>
        <taxon>Actinomycetota</taxon>
        <taxon>Actinomycetes</taxon>
        <taxon>Micromonosporales</taxon>
        <taxon>Micromonosporaceae</taxon>
        <taxon>Dactylosporangium</taxon>
    </lineage>
</organism>
<evidence type="ECO:0000259" key="1">
    <source>
        <dbReference type="Pfam" id="PF01408"/>
    </source>
</evidence>
<keyword evidence="3" id="KW-1185">Reference proteome</keyword>
<dbReference type="EMBL" id="BMPI01000019">
    <property type="protein sequence ID" value="GGM36316.1"/>
    <property type="molecule type" value="Genomic_DNA"/>
</dbReference>
<dbReference type="Gene3D" id="3.40.50.720">
    <property type="entry name" value="NAD(P)-binding Rossmann-like Domain"/>
    <property type="match status" value="1"/>
</dbReference>
<dbReference type="Proteomes" id="UP000642070">
    <property type="component" value="Unassembled WGS sequence"/>
</dbReference>
<dbReference type="RefSeq" id="WP_190251599.1">
    <property type="nucleotide sequence ID" value="NZ_BMPI01000019.1"/>
</dbReference>
<protein>
    <recommendedName>
        <fullName evidence="1">Gfo/Idh/MocA-like oxidoreductase N-terminal domain-containing protein</fullName>
    </recommendedName>
</protein>
<evidence type="ECO:0000313" key="2">
    <source>
        <dbReference type="EMBL" id="GGM36316.1"/>
    </source>
</evidence>
<feature type="domain" description="Gfo/Idh/MocA-like oxidoreductase N-terminal" evidence="1">
    <location>
        <begin position="5"/>
        <end position="126"/>
    </location>
</feature>
<dbReference type="InterPro" id="IPR036291">
    <property type="entry name" value="NAD(P)-bd_dom_sf"/>
</dbReference>
<accession>A0A917TT59</accession>
<dbReference type="Pfam" id="PF01408">
    <property type="entry name" value="GFO_IDH_MocA"/>
    <property type="match status" value="1"/>
</dbReference>
<sequence>MSGPIRVGVVGGGLVSQVVHLPVLTRLHRHYTLRALAEPSPALRAGLGRRFGIDALHEDWREMIHSGQLDAVVVAAPNALHAPIVLAALSAGLHCFVEKPLCIDPADAVRIAAAADRADRVVQVGYMKRFDRVAESAVAALRDAAASPLVVDVMTYDPGLSRFFGPDELRPAPGDVPAGARDELREAEQAQCHAAVGAAADRDADRRMLVDVFLGALVHDVNLLAWIADARGLGPLRGTDARILPDARGAQVSGLMGDAPWTASWVSTPAIDDFAETVRVLTPDAAHELCFQAPYGAVKRRGTRHTVRAGGRSTTTEERDDSFDRELAAFAAAITGHGARRNVVEEAARDVTLLCELFATAGGRSAS</sequence>
<name>A0A917TT59_9ACTN</name>
<dbReference type="GO" id="GO:0000166">
    <property type="term" value="F:nucleotide binding"/>
    <property type="evidence" value="ECO:0007669"/>
    <property type="project" value="InterPro"/>
</dbReference>
<dbReference type="InterPro" id="IPR051450">
    <property type="entry name" value="Gfo/Idh/MocA_Oxidoreductases"/>
</dbReference>
<dbReference type="PANTHER" id="PTHR43377:SF1">
    <property type="entry name" value="BILIVERDIN REDUCTASE A"/>
    <property type="match status" value="1"/>
</dbReference>
<evidence type="ECO:0000313" key="3">
    <source>
        <dbReference type="Proteomes" id="UP000642070"/>
    </source>
</evidence>
<dbReference type="SUPFAM" id="SSF51735">
    <property type="entry name" value="NAD(P)-binding Rossmann-fold domains"/>
    <property type="match status" value="1"/>
</dbReference>